<proteinExistence type="predicted"/>
<name>A0A6M6E496_PRIMG</name>
<dbReference type="AlphaFoldDB" id="A0A6M6E496"/>
<gene>
    <name evidence="1" type="ORF">FDZ14_30835</name>
</gene>
<reference evidence="1 2" key="1">
    <citation type="submission" date="2019-10" db="EMBL/GenBank/DDBJ databases">
        <title>Complete genome sequences for adaption low water activity.</title>
        <authorList>
            <person name="Zhao L."/>
            <person name="Zhong J."/>
        </authorList>
    </citation>
    <scope>NUCLEOTIDE SEQUENCE [LARGE SCALE GENOMIC DNA]</scope>
    <source>
        <strain evidence="1 2">FDU301</strain>
        <plasmid evidence="2">pfdu301a</plasmid>
    </source>
</reference>
<evidence type="ECO:0000313" key="1">
    <source>
        <dbReference type="EMBL" id="QJX80486.1"/>
    </source>
</evidence>
<sequence length="119" mass="13879">MNLLEVLRRVARIYTIPGYTPVHRDIAFKHLINKQKVVTKERLIEYRNAIKITRIRNMFAQSGGTPFESEFLKKGVSQGKFEDKLVDMYLQDTRDSNKDTIDKIKELASIFPVIDVEVH</sequence>
<protein>
    <submittedName>
        <fullName evidence="1">Uncharacterized protein</fullName>
    </submittedName>
</protein>
<geneLocation type="plasmid" evidence="2">
    <name>pfdu301a</name>
</geneLocation>
<organism evidence="1 2">
    <name type="scientific">Priestia megaterium</name>
    <name type="common">Bacillus megaterium</name>
    <dbReference type="NCBI Taxonomy" id="1404"/>
    <lineage>
        <taxon>Bacteria</taxon>
        <taxon>Bacillati</taxon>
        <taxon>Bacillota</taxon>
        <taxon>Bacilli</taxon>
        <taxon>Bacillales</taxon>
        <taxon>Bacillaceae</taxon>
        <taxon>Priestia</taxon>
    </lineage>
</organism>
<dbReference type="Proteomes" id="UP000501076">
    <property type="component" value="Plasmid pFDU301A"/>
</dbReference>
<accession>A0A6M6E496</accession>
<dbReference type="RefSeq" id="WP_171778478.1">
    <property type="nucleotide sequence ID" value="NZ_CP045273.1"/>
</dbReference>
<keyword evidence="1" id="KW-0614">Plasmid</keyword>
<evidence type="ECO:0000313" key="2">
    <source>
        <dbReference type="Proteomes" id="UP000501076"/>
    </source>
</evidence>
<dbReference type="EMBL" id="CP045273">
    <property type="protein sequence ID" value="QJX80486.1"/>
    <property type="molecule type" value="Genomic_DNA"/>
</dbReference>